<evidence type="ECO:0000256" key="1">
    <source>
        <dbReference type="SAM" id="MobiDB-lite"/>
    </source>
</evidence>
<name>A0AAV9N568_9EURO</name>
<feature type="region of interest" description="Disordered" evidence="1">
    <location>
        <begin position="252"/>
        <end position="339"/>
    </location>
</feature>
<dbReference type="Proteomes" id="UP001358417">
    <property type="component" value="Unassembled WGS sequence"/>
</dbReference>
<proteinExistence type="predicted"/>
<dbReference type="EMBL" id="JAVRRD010000018">
    <property type="protein sequence ID" value="KAK5049960.1"/>
    <property type="molecule type" value="Genomic_DNA"/>
</dbReference>
<sequence>MEYNNSTYQDLLGSERPEYANEPYGYGSHQPVWSFPSESYGIDPYLDALPSHGGFMPSHYYNNQPRGSGPAYDPVAHGFGLSPPSITQEREFQLGMCPPSYGDIGHFRYTRQTSPPDCAGFAASSTESTTSDYALSPDIIRPTYELPLSPQDGDLFRVSIGSPFNHNNWNPQSNLIASLPSSIPTGRTPLRMSDLQVTPEPEGEDDLLDVTESLHAKLIPEELELSEQLASPADSGLGLSIHDDDTITVKDEEDVGAIETDNDSDFYPGARRSARGSTSRLNRDGTLSRRLSGTRRSSTGKGVLGQPRVSKPLSTRKSAPAHSREKKKNSTSRTRVKKSENLEQVIKSFPCTFHHYGCKSTFASKNEWKRHVASQHLRLGYYRCDMGSCSADDIRSQQRGFNDFNRKDLFTQHCRRMHAPWSGSKKGEEGVSKKEKDSFEKQLETIRTRCWVDRRKAPVQSSCGFCGESFIDTEDGKAWDARMEHVGRHFERDTHRLDQEAVDSGLREWAIKEGLIQPGRKKGEWWLLDHEPAGATPASADRRRSGRTVPKKEEKGQEEDSSDTSDDDCDADTDTEVDAEAEAEQDDTSMQNGIVEGDEDAEGEDE</sequence>
<comment type="caution">
    <text evidence="2">The sequence shown here is derived from an EMBL/GenBank/DDBJ whole genome shotgun (WGS) entry which is preliminary data.</text>
</comment>
<reference evidence="2 3" key="1">
    <citation type="submission" date="2023-08" db="EMBL/GenBank/DDBJ databases">
        <title>Black Yeasts Isolated from many extreme environments.</title>
        <authorList>
            <person name="Coleine C."/>
            <person name="Stajich J.E."/>
            <person name="Selbmann L."/>
        </authorList>
    </citation>
    <scope>NUCLEOTIDE SEQUENCE [LARGE SCALE GENOMIC DNA]</scope>
    <source>
        <strain evidence="2 3">CCFEE 5792</strain>
    </source>
</reference>
<dbReference type="PANTHER" id="PTHR23225">
    <property type="entry name" value="ZINC FINGER PROTEIN"/>
    <property type="match status" value="1"/>
</dbReference>
<feature type="compositionally biased region" description="Acidic residues" evidence="1">
    <location>
        <begin position="252"/>
        <end position="264"/>
    </location>
</feature>
<dbReference type="AlphaFoldDB" id="A0AAV9N568"/>
<feature type="compositionally biased region" description="Low complexity" evidence="1">
    <location>
        <begin position="288"/>
        <end position="300"/>
    </location>
</feature>
<evidence type="ECO:0000313" key="2">
    <source>
        <dbReference type="EMBL" id="KAK5049960.1"/>
    </source>
</evidence>
<feature type="compositionally biased region" description="Acidic residues" evidence="1">
    <location>
        <begin position="596"/>
        <end position="606"/>
    </location>
</feature>
<feature type="compositionally biased region" description="Acidic residues" evidence="1">
    <location>
        <begin position="556"/>
        <end position="587"/>
    </location>
</feature>
<protein>
    <recommendedName>
        <fullName evidence="4">C2H2-type domain-containing protein</fullName>
    </recommendedName>
</protein>
<organism evidence="2 3">
    <name type="scientific">Exophiala bonariae</name>
    <dbReference type="NCBI Taxonomy" id="1690606"/>
    <lineage>
        <taxon>Eukaryota</taxon>
        <taxon>Fungi</taxon>
        <taxon>Dikarya</taxon>
        <taxon>Ascomycota</taxon>
        <taxon>Pezizomycotina</taxon>
        <taxon>Eurotiomycetes</taxon>
        <taxon>Chaetothyriomycetidae</taxon>
        <taxon>Chaetothyriales</taxon>
        <taxon>Herpotrichiellaceae</taxon>
        <taxon>Exophiala</taxon>
    </lineage>
</organism>
<dbReference type="GeneID" id="89972258"/>
<feature type="region of interest" description="Disordered" evidence="1">
    <location>
        <begin position="532"/>
        <end position="606"/>
    </location>
</feature>
<gene>
    <name evidence="2" type="ORF">LTR84_004079</name>
</gene>
<feature type="compositionally biased region" description="Basic residues" evidence="1">
    <location>
        <begin position="324"/>
        <end position="336"/>
    </location>
</feature>
<evidence type="ECO:0000313" key="3">
    <source>
        <dbReference type="Proteomes" id="UP001358417"/>
    </source>
</evidence>
<dbReference type="RefSeq" id="XP_064704770.1">
    <property type="nucleotide sequence ID" value="XM_064847658.1"/>
</dbReference>
<accession>A0AAV9N568</accession>
<keyword evidence="3" id="KW-1185">Reference proteome</keyword>
<dbReference type="GO" id="GO:0003700">
    <property type="term" value="F:DNA-binding transcription factor activity"/>
    <property type="evidence" value="ECO:0007669"/>
    <property type="project" value="InterPro"/>
</dbReference>
<dbReference type="InterPro" id="IPR039970">
    <property type="entry name" value="TF_Grauzone"/>
</dbReference>
<dbReference type="PANTHER" id="PTHR23225:SF2">
    <property type="entry name" value="AT09679P-RELATED"/>
    <property type="match status" value="1"/>
</dbReference>
<feature type="compositionally biased region" description="Low complexity" evidence="1">
    <location>
        <begin position="269"/>
        <end position="280"/>
    </location>
</feature>
<evidence type="ECO:0008006" key="4">
    <source>
        <dbReference type="Google" id="ProtNLM"/>
    </source>
</evidence>